<feature type="domain" description="MurNAc-LAA" evidence="1">
    <location>
        <begin position="1"/>
        <end position="91"/>
    </location>
</feature>
<gene>
    <name evidence="2" type="ORF">CLPUN_04480</name>
</gene>
<evidence type="ECO:0000313" key="3">
    <source>
        <dbReference type="Proteomes" id="UP000190890"/>
    </source>
</evidence>
<evidence type="ECO:0000313" key="2">
    <source>
        <dbReference type="EMBL" id="OOM82188.1"/>
    </source>
</evidence>
<dbReference type="InterPro" id="IPR002508">
    <property type="entry name" value="MurNAc-LAA_cat"/>
</dbReference>
<dbReference type="GO" id="GO:0009253">
    <property type="term" value="P:peptidoglycan catabolic process"/>
    <property type="evidence" value="ECO:0007669"/>
    <property type="project" value="InterPro"/>
</dbReference>
<keyword evidence="3" id="KW-1185">Reference proteome</keyword>
<organism evidence="2 3">
    <name type="scientific">Clostridium puniceum</name>
    <dbReference type="NCBI Taxonomy" id="29367"/>
    <lineage>
        <taxon>Bacteria</taxon>
        <taxon>Bacillati</taxon>
        <taxon>Bacillota</taxon>
        <taxon>Clostridia</taxon>
        <taxon>Eubacteriales</taxon>
        <taxon>Clostridiaceae</taxon>
        <taxon>Clostridium</taxon>
    </lineage>
</organism>
<dbReference type="STRING" id="29367.CLPUN_04480"/>
<dbReference type="Gene3D" id="3.40.630.40">
    <property type="entry name" value="Zn-dependent exopeptidases"/>
    <property type="match status" value="1"/>
</dbReference>
<evidence type="ECO:0000259" key="1">
    <source>
        <dbReference type="Pfam" id="PF01520"/>
    </source>
</evidence>
<dbReference type="SUPFAM" id="SSF53187">
    <property type="entry name" value="Zn-dependent exopeptidases"/>
    <property type="match status" value="1"/>
</dbReference>
<proteinExistence type="predicted"/>
<dbReference type="Proteomes" id="UP000190890">
    <property type="component" value="Unassembled WGS sequence"/>
</dbReference>
<dbReference type="GO" id="GO:0008745">
    <property type="term" value="F:N-acetylmuramoyl-L-alanine amidase activity"/>
    <property type="evidence" value="ECO:0007669"/>
    <property type="project" value="InterPro"/>
</dbReference>
<dbReference type="AlphaFoldDB" id="A0A1S8TWU0"/>
<name>A0A1S8TWU0_9CLOT</name>
<accession>A0A1S8TWU0</accession>
<protein>
    <submittedName>
        <fullName evidence="2">N-acetylmuramoyl-L-alanine amidase</fullName>
    </submittedName>
</protein>
<dbReference type="Pfam" id="PF01520">
    <property type="entry name" value="Amidase_3"/>
    <property type="match status" value="1"/>
</dbReference>
<sequence>MNAFDGSGNGVEALVSSANSGAVSYATNLCNNFSALGFKNRGVKYEKLYEMNHVSAPNIIFEMCFCDSTVDMAIYFNCSWKALAYRFCNAIDINIPIQAPTDSRGYIVTTYLPPDSATYDGVNINRALEHFKGVMCYVRGNGKGVWIETQYLPLNKCNELKSSLGSWFYEIKKS</sequence>
<dbReference type="EMBL" id="LZZM01000023">
    <property type="protein sequence ID" value="OOM82188.1"/>
    <property type="molecule type" value="Genomic_DNA"/>
</dbReference>
<reference evidence="2 3" key="1">
    <citation type="submission" date="2016-05" db="EMBL/GenBank/DDBJ databases">
        <title>Microbial solvent formation.</title>
        <authorList>
            <person name="Poehlein A."/>
            <person name="Montoya Solano J.D."/>
            <person name="Flitsch S."/>
            <person name="Krabben P."/>
            <person name="Duerre P."/>
            <person name="Daniel R."/>
        </authorList>
    </citation>
    <scope>NUCLEOTIDE SEQUENCE [LARGE SCALE GENOMIC DNA]</scope>
    <source>
        <strain evidence="2 3">DSM 2619</strain>
    </source>
</reference>
<comment type="caution">
    <text evidence="2">The sequence shown here is derived from an EMBL/GenBank/DDBJ whole genome shotgun (WGS) entry which is preliminary data.</text>
</comment>